<keyword evidence="16" id="KW-1185">Reference proteome</keyword>
<comment type="similarity">
    <text evidence="1 13">Belongs to the ATP-dependent AMP-binding enzyme family.</text>
</comment>
<dbReference type="OrthoDB" id="1700726at2759"/>
<evidence type="ECO:0000256" key="3">
    <source>
        <dbReference type="ARBA" id="ARBA00022741"/>
    </source>
</evidence>
<dbReference type="Pfam" id="PF00501">
    <property type="entry name" value="AMP-binding"/>
    <property type="match status" value="1"/>
</dbReference>
<name>A0A7M7HHQ4_STRPU</name>
<evidence type="ECO:0000256" key="10">
    <source>
        <dbReference type="ARBA" id="ARBA00024548"/>
    </source>
</evidence>
<evidence type="ECO:0000256" key="5">
    <source>
        <dbReference type="ARBA" id="ARBA00022840"/>
    </source>
</evidence>
<dbReference type="InterPro" id="IPR020845">
    <property type="entry name" value="AMP-binding_CS"/>
</dbReference>
<comment type="catalytic activity">
    <reaction evidence="6">
        <text>5-hydroxy-(6E,8Z,11Z,14Z)-eicosatetraenoate + ATP + CoA = 5-hydroxy-(6E,8Z,11Z,14Z)-eicosatetraenoyl-CoA + AMP + diphosphate</text>
        <dbReference type="Rhea" id="RHEA:52108"/>
        <dbReference type="ChEBI" id="CHEBI:30616"/>
        <dbReference type="ChEBI" id="CHEBI:33019"/>
        <dbReference type="ChEBI" id="CHEBI:57287"/>
        <dbReference type="ChEBI" id="CHEBI:65341"/>
        <dbReference type="ChEBI" id="CHEBI:136407"/>
        <dbReference type="ChEBI" id="CHEBI:456215"/>
    </reaction>
    <physiologicalReaction direction="left-to-right" evidence="6">
        <dbReference type="Rhea" id="RHEA:52109"/>
    </physiologicalReaction>
</comment>
<comment type="catalytic activity">
    <reaction evidence="10">
        <text>(5Z,8Z,11Z,14Z)-eicosatetraenoate + ATP + CoA = (5Z,8Z,11Z,14Z)-eicosatetraenoyl-CoA + AMP + diphosphate</text>
        <dbReference type="Rhea" id="RHEA:19713"/>
        <dbReference type="ChEBI" id="CHEBI:30616"/>
        <dbReference type="ChEBI" id="CHEBI:32395"/>
        <dbReference type="ChEBI" id="CHEBI:33019"/>
        <dbReference type="ChEBI" id="CHEBI:57287"/>
        <dbReference type="ChEBI" id="CHEBI:57368"/>
        <dbReference type="ChEBI" id="CHEBI:456215"/>
        <dbReference type="EC" id="6.2.1.15"/>
    </reaction>
    <physiologicalReaction direction="left-to-right" evidence="10">
        <dbReference type="Rhea" id="RHEA:19714"/>
    </physiologicalReaction>
</comment>
<keyword evidence="13" id="KW-0443">Lipid metabolism</keyword>
<evidence type="ECO:0000256" key="9">
    <source>
        <dbReference type="ARBA" id="ARBA00024532"/>
    </source>
</evidence>
<proteinExistence type="inferred from homology"/>
<comment type="catalytic activity">
    <reaction evidence="7">
        <text>a long-chain fatty acid + ATP + CoA = a long-chain fatty acyl-CoA + AMP + diphosphate</text>
        <dbReference type="Rhea" id="RHEA:15421"/>
        <dbReference type="ChEBI" id="CHEBI:30616"/>
        <dbReference type="ChEBI" id="CHEBI:33019"/>
        <dbReference type="ChEBI" id="CHEBI:57287"/>
        <dbReference type="ChEBI" id="CHEBI:57560"/>
        <dbReference type="ChEBI" id="CHEBI:83139"/>
        <dbReference type="ChEBI" id="CHEBI:456215"/>
        <dbReference type="EC" id="6.2.1.3"/>
    </reaction>
    <physiologicalReaction direction="left-to-right" evidence="7">
        <dbReference type="Rhea" id="RHEA:15422"/>
    </physiologicalReaction>
</comment>
<evidence type="ECO:0000256" key="13">
    <source>
        <dbReference type="RuleBase" id="RU369030"/>
    </source>
</evidence>
<evidence type="ECO:0000259" key="14">
    <source>
        <dbReference type="Pfam" id="PF00501"/>
    </source>
</evidence>
<dbReference type="RefSeq" id="XP_011677676.2">
    <property type="nucleotide sequence ID" value="XM_011679374.2"/>
</dbReference>
<comment type="catalytic activity">
    <reaction evidence="9">
        <text>15-hydroxy-(5Z,8Z,11Z,13E)-eicosatetraenoate + ATP + CoA = 15-hydroxy-(5Z,8Z,11Z,13E)-eicosatetraenoyl-CoA + AMP + diphosphate</text>
        <dbReference type="Rhea" id="RHEA:52116"/>
        <dbReference type="ChEBI" id="CHEBI:30616"/>
        <dbReference type="ChEBI" id="CHEBI:33019"/>
        <dbReference type="ChEBI" id="CHEBI:57287"/>
        <dbReference type="ChEBI" id="CHEBI:78832"/>
        <dbReference type="ChEBI" id="CHEBI:136409"/>
        <dbReference type="ChEBI" id="CHEBI:456215"/>
    </reaction>
    <physiologicalReaction direction="left-to-right" evidence="9">
        <dbReference type="Rhea" id="RHEA:52117"/>
    </physiologicalReaction>
</comment>
<dbReference type="PROSITE" id="PS00455">
    <property type="entry name" value="AMP_BINDING"/>
    <property type="match status" value="1"/>
</dbReference>
<evidence type="ECO:0000313" key="15">
    <source>
        <dbReference type="EnsemblMetazoa" id="XP_011677676"/>
    </source>
</evidence>
<dbReference type="Proteomes" id="UP000007110">
    <property type="component" value="Unassembled WGS sequence"/>
</dbReference>
<protein>
    <recommendedName>
        <fullName evidence="13">Long-chain-fatty-acid--CoA ligase</fullName>
        <ecNumber evidence="13">6.2.1.3</ecNumber>
    </recommendedName>
</protein>
<dbReference type="GO" id="GO:0005524">
    <property type="term" value="F:ATP binding"/>
    <property type="evidence" value="ECO:0007669"/>
    <property type="project" value="UniProtKB-KW"/>
</dbReference>
<feature type="domain" description="AMP-dependent synthetase/ligase" evidence="14">
    <location>
        <begin position="111"/>
        <end position="517"/>
    </location>
</feature>
<comment type="catalytic activity">
    <reaction evidence="12">
        <text>hexadecanoate + ATP + CoA = hexadecanoyl-CoA + AMP + diphosphate</text>
        <dbReference type="Rhea" id="RHEA:30751"/>
        <dbReference type="ChEBI" id="CHEBI:7896"/>
        <dbReference type="ChEBI" id="CHEBI:30616"/>
        <dbReference type="ChEBI" id="CHEBI:33019"/>
        <dbReference type="ChEBI" id="CHEBI:57287"/>
        <dbReference type="ChEBI" id="CHEBI:57379"/>
        <dbReference type="ChEBI" id="CHEBI:456215"/>
    </reaction>
    <physiologicalReaction direction="left-to-right" evidence="12">
        <dbReference type="Rhea" id="RHEA:30752"/>
    </physiologicalReaction>
</comment>
<dbReference type="InterPro" id="IPR042099">
    <property type="entry name" value="ANL_N_sf"/>
</dbReference>
<dbReference type="GO" id="GO:0004467">
    <property type="term" value="F:long-chain fatty acid-CoA ligase activity"/>
    <property type="evidence" value="ECO:0000318"/>
    <property type="project" value="GO_Central"/>
</dbReference>
<dbReference type="EC" id="6.2.1.3" evidence="13"/>
<evidence type="ECO:0000256" key="7">
    <source>
        <dbReference type="ARBA" id="ARBA00024484"/>
    </source>
</evidence>
<dbReference type="CDD" id="cd05927">
    <property type="entry name" value="LC-FACS_euk"/>
    <property type="match status" value="1"/>
</dbReference>
<accession>A0A7M7HHQ4</accession>
<comment type="function">
    <text evidence="13">Catalyzes the conversion of long-chain fatty acids to their active form acyl-CoAs for both synthesis of cellular lipids, and degradation via beta-oxidation.</text>
</comment>
<dbReference type="SUPFAM" id="SSF56801">
    <property type="entry name" value="Acetyl-CoA synthetase-like"/>
    <property type="match status" value="1"/>
</dbReference>
<keyword evidence="3 13" id="KW-0547">Nucleotide-binding</keyword>
<dbReference type="InParanoid" id="A0A7M7HHQ4"/>
<comment type="catalytic activity">
    <reaction evidence="8">
        <text>12-hydroxy-(5Z,8Z,10E,14Z)-eicosatetraenoate + ATP + CoA = 12-hydroxy-(5Z,8Z,10E,14Z)-eicosatetraenoyl-CoA + AMP + diphosphate</text>
        <dbReference type="Rhea" id="RHEA:52112"/>
        <dbReference type="ChEBI" id="CHEBI:30616"/>
        <dbReference type="ChEBI" id="CHEBI:33019"/>
        <dbReference type="ChEBI" id="CHEBI:57287"/>
        <dbReference type="ChEBI" id="CHEBI:90718"/>
        <dbReference type="ChEBI" id="CHEBI:136408"/>
        <dbReference type="ChEBI" id="CHEBI:456215"/>
    </reaction>
    <physiologicalReaction direction="left-to-right" evidence="8">
        <dbReference type="Rhea" id="RHEA:52113"/>
    </physiologicalReaction>
</comment>
<dbReference type="EnsemblMetazoa" id="XM_011679374">
    <property type="protein sequence ID" value="XP_011677676"/>
    <property type="gene ID" value="LOC587387"/>
</dbReference>
<dbReference type="KEGG" id="spu:587387"/>
<evidence type="ECO:0000256" key="12">
    <source>
        <dbReference type="ARBA" id="ARBA00049139"/>
    </source>
</evidence>
<dbReference type="Gene3D" id="3.40.50.12780">
    <property type="entry name" value="N-terminal domain of ligase-like"/>
    <property type="match status" value="1"/>
</dbReference>
<reference evidence="16" key="1">
    <citation type="submission" date="2015-02" db="EMBL/GenBank/DDBJ databases">
        <title>Genome sequencing for Strongylocentrotus purpuratus.</title>
        <authorList>
            <person name="Murali S."/>
            <person name="Liu Y."/>
            <person name="Vee V."/>
            <person name="English A."/>
            <person name="Wang M."/>
            <person name="Skinner E."/>
            <person name="Han Y."/>
            <person name="Muzny D.M."/>
            <person name="Worley K.C."/>
            <person name="Gibbs R.A."/>
        </authorList>
    </citation>
    <scope>NUCLEOTIDE SEQUENCE</scope>
</reference>
<dbReference type="GO" id="GO:0047676">
    <property type="term" value="F:arachidonate-CoA ligase activity"/>
    <property type="evidence" value="ECO:0007669"/>
    <property type="project" value="UniProtKB-EC"/>
</dbReference>
<dbReference type="GeneID" id="587387"/>
<dbReference type="PANTHER" id="PTHR43272:SF107">
    <property type="entry name" value="LONG-CHAIN-FATTY-ACID--COA LIGASE 5"/>
    <property type="match status" value="1"/>
</dbReference>
<evidence type="ECO:0000256" key="1">
    <source>
        <dbReference type="ARBA" id="ARBA00006432"/>
    </source>
</evidence>
<sequence length="697" mass="77525">MAEFCVRVLAKGKPLSRIASARGILGNNYAVTSSQSVRHGSAYFKTIFPVDDQTIMKEGPERIRVIRKNEEQHSPTQQYSDVTTIYEGFQRGKRVSNGGQFLGHRSGPGQPYQWITFSQVEERARLFGSGLVSLGHAPGSETFIGIFSQSRPEWTILDFACICYSMVSVPLYTSLGKDALKHIAKQTNMSVLVCDVLTKAESLLEDAADIPHLKTIVVIDLPREGAEETKRRFDAVGLRLLSYDDVIEVGTSNPCDLVVPKPTDLNTIVYTSGTTGTPKGVPLTQSHHIVNHAYVHSTFDVPSFGSPDDIHISYLPLAHVFERGNMYHGMIQGFQAGFFQGDPLLLLDDLQTLKPTVFFGVPRIFNRIHHQVTLGVANSSPVKRFIFNLAYQQKLKNLQKGIVSNDTIWDKVVFKKIQDIFGGRIRFLFSGAAPISAEVATFYRITVGCPFFEGYGQTETTSVISHSVDIDMTSGHVGVPGGDMEVKLIDVPDLDYHAKDDQGEICVRGKNVFTGYYKDPEKTKEALDEDGWLHTGDIGRWNKNGTLSVIDRKKQILKLAQGLYVAPEKIENLYTRLPLLMQIYVYGDSMRDFIVGIVVPDPQEIEKVAKSVGVTGSFEELCQNKKVTEEVLKVLQQHGKAEGLQGFEQVQAISLNPEPFSEQNGLLTPTLKSKRTEMQKAFQEQLDELYATTDTTS</sequence>
<dbReference type="InterPro" id="IPR045311">
    <property type="entry name" value="LC-FACS_euk"/>
</dbReference>
<evidence type="ECO:0000256" key="8">
    <source>
        <dbReference type="ARBA" id="ARBA00024495"/>
    </source>
</evidence>
<evidence type="ECO:0000256" key="4">
    <source>
        <dbReference type="ARBA" id="ARBA00022832"/>
    </source>
</evidence>
<dbReference type="InterPro" id="IPR000873">
    <property type="entry name" value="AMP-dep_synth/lig_dom"/>
</dbReference>
<evidence type="ECO:0000256" key="6">
    <source>
        <dbReference type="ARBA" id="ARBA00024469"/>
    </source>
</evidence>
<dbReference type="GO" id="GO:0005783">
    <property type="term" value="C:endoplasmic reticulum"/>
    <property type="evidence" value="ECO:0000318"/>
    <property type="project" value="GO_Central"/>
</dbReference>
<dbReference type="PANTHER" id="PTHR43272">
    <property type="entry name" value="LONG-CHAIN-FATTY-ACID--COA LIGASE"/>
    <property type="match status" value="1"/>
</dbReference>
<evidence type="ECO:0000256" key="11">
    <source>
        <dbReference type="ARBA" id="ARBA00024565"/>
    </source>
</evidence>
<reference evidence="15" key="2">
    <citation type="submission" date="2021-01" db="UniProtKB">
        <authorList>
            <consortium name="EnsemblMetazoa"/>
        </authorList>
    </citation>
    <scope>IDENTIFICATION</scope>
</reference>
<evidence type="ECO:0000256" key="2">
    <source>
        <dbReference type="ARBA" id="ARBA00022598"/>
    </source>
</evidence>
<dbReference type="GO" id="GO:0016020">
    <property type="term" value="C:membrane"/>
    <property type="evidence" value="ECO:0000318"/>
    <property type="project" value="GO_Central"/>
</dbReference>
<dbReference type="OMA" id="IWHSYER"/>
<keyword evidence="4 13" id="KW-0276">Fatty acid metabolism</keyword>
<organism evidence="15 16">
    <name type="scientific">Strongylocentrotus purpuratus</name>
    <name type="common">Purple sea urchin</name>
    <dbReference type="NCBI Taxonomy" id="7668"/>
    <lineage>
        <taxon>Eukaryota</taxon>
        <taxon>Metazoa</taxon>
        <taxon>Echinodermata</taxon>
        <taxon>Eleutherozoa</taxon>
        <taxon>Echinozoa</taxon>
        <taxon>Echinoidea</taxon>
        <taxon>Euechinoidea</taxon>
        <taxon>Echinacea</taxon>
        <taxon>Camarodonta</taxon>
        <taxon>Echinidea</taxon>
        <taxon>Strongylocentrotidae</taxon>
        <taxon>Strongylocentrotus</taxon>
    </lineage>
</organism>
<dbReference type="AlphaFoldDB" id="A0A7M7HHQ4"/>
<keyword evidence="5 13" id="KW-0067">ATP-binding</keyword>
<comment type="catalytic activity">
    <reaction evidence="11">
        <text>(E)-hexadec-2-enoate + ATP + CoA = (2E)-hexadecenoyl-CoA + AMP + diphosphate</text>
        <dbReference type="Rhea" id="RHEA:36139"/>
        <dbReference type="ChEBI" id="CHEBI:30616"/>
        <dbReference type="ChEBI" id="CHEBI:33019"/>
        <dbReference type="ChEBI" id="CHEBI:57287"/>
        <dbReference type="ChEBI" id="CHEBI:61526"/>
        <dbReference type="ChEBI" id="CHEBI:72745"/>
        <dbReference type="ChEBI" id="CHEBI:456215"/>
    </reaction>
    <physiologicalReaction direction="left-to-right" evidence="11">
        <dbReference type="Rhea" id="RHEA:36140"/>
    </physiologicalReaction>
</comment>
<keyword evidence="2 13" id="KW-0436">Ligase</keyword>
<evidence type="ECO:0000313" key="16">
    <source>
        <dbReference type="Proteomes" id="UP000007110"/>
    </source>
</evidence>